<keyword evidence="4" id="KW-0547">Nucleotide-binding</keyword>
<keyword evidence="5" id="KW-1185">Reference proteome</keyword>
<feature type="domain" description="ABC transporter" evidence="3">
    <location>
        <begin position="27"/>
        <end position="310"/>
    </location>
</feature>
<feature type="region of interest" description="Disordered" evidence="2">
    <location>
        <begin position="1"/>
        <end position="23"/>
    </location>
</feature>
<dbReference type="GO" id="GO:0016887">
    <property type="term" value="F:ATP hydrolysis activity"/>
    <property type="evidence" value="ECO:0007669"/>
    <property type="project" value="InterPro"/>
</dbReference>
<dbReference type="PROSITE" id="PS50893">
    <property type="entry name" value="ABC_TRANSPORTER_2"/>
    <property type="match status" value="1"/>
</dbReference>
<evidence type="ECO:0000313" key="5">
    <source>
        <dbReference type="Proteomes" id="UP001174909"/>
    </source>
</evidence>
<evidence type="ECO:0000259" key="3">
    <source>
        <dbReference type="PROSITE" id="PS50893"/>
    </source>
</evidence>
<protein>
    <submittedName>
        <fullName evidence="4">General L-amino acid transport ATP-binding protein AapP</fullName>
    </submittedName>
</protein>
<dbReference type="InterPro" id="IPR027417">
    <property type="entry name" value="P-loop_NTPase"/>
</dbReference>
<dbReference type="SUPFAM" id="SSF52540">
    <property type="entry name" value="P-loop containing nucleoside triphosphate hydrolases"/>
    <property type="match status" value="1"/>
</dbReference>
<evidence type="ECO:0000256" key="1">
    <source>
        <dbReference type="ARBA" id="ARBA00022448"/>
    </source>
</evidence>
<feature type="compositionally biased region" description="Polar residues" evidence="2">
    <location>
        <begin position="95"/>
        <end position="114"/>
    </location>
</feature>
<feature type="compositionally biased region" description="Low complexity" evidence="2">
    <location>
        <begin position="159"/>
        <end position="170"/>
    </location>
</feature>
<feature type="compositionally biased region" description="Polar residues" evidence="2">
    <location>
        <begin position="1"/>
        <end position="18"/>
    </location>
</feature>
<gene>
    <name evidence="4" type="ORF">GBAR_LOCUS8833</name>
</gene>
<dbReference type="PANTHER" id="PTHR43023:SF3">
    <property type="entry name" value="PROTEIN TRIGALACTOSYLDIACYLGLYCEROL 3, CHLOROPLASTIC"/>
    <property type="match status" value="1"/>
</dbReference>
<dbReference type="Pfam" id="PF00005">
    <property type="entry name" value="ABC_tran"/>
    <property type="match status" value="1"/>
</dbReference>
<evidence type="ECO:0000313" key="4">
    <source>
        <dbReference type="EMBL" id="CAI8014081.1"/>
    </source>
</evidence>
<evidence type="ECO:0000256" key="2">
    <source>
        <dbReference type="SAM" id="MobiDB-lite"/>
    </source>
</evidence>
<organism evidence="4 5">
    <name type="scientific">Geodia barretti</name>
    <name type="common">Barrett's horny sponge</name>
    <dbReference type="NCBI Taxonomy" id="519541"/>
    <lineage>
        <taxon>Eukaryota</taxon>
        <taxon>Metazoa</taxon>
        <taxon>Porifera</taxon>
        <taxon>Demospongiae</taxon>
        <taxon>Heteroscleromorpha</taxon>
        <taxon>Tetractinellida</taxon>
        <taxon>Astrophorina</taxon>
        <taxon>Geodiidae</taxon>
        <taxon>Geodia</taxon>
    </lineage>
</organism>
<feature type="compositionally biased region" description="Pro residues" evidence="2">
    <location>
        <begin position="124"/>
        <end position="133"/>
    </location>
</feature>
<proteinExistence type="predicted"/>
<reference evidence="4" key="1">
    <citation type="submission" date="2023-03" db="EMBL/GenBank/DDBJ databases">
        <authorList>
            <person name="Steffen K."/>
            <person name="Cardenas P."/>
        </authorList>
    </citation>
    <scope>NUCLEOTIDE SEQUENCE</scope>
</reference>
<comment type="caution">
    <text evidence="4">The sequence shown here is derived from an EMBL/GenBank/DDBJ whole genome shotgun (WGS) entry which is preliminary data.</text>
</comment>
<keyword evidence="4" id="KW-0067">ATP-binding</keyword>
<name>A0AA35WE93_GEOBA</name>
<keyword evidence="1" id="KW-0813">Transport</keyword>
<sequence>MNAAATETVNETVSQAQSGGPRPEDIIICRDVHKWYGGYHALRGVTTRIRQGETVVIIGPSGSGKSTFLRTLNQLEEHQQGDIIVTACSSTAIPATSTPCAGTSGWSPRTSASSPICPYWTTSPSPPEGPEGRPPGGTGTGHGDPQQGRDPRAGREASPPAVLRPAAAGGPRPGPRHEAQDHAPGRADLGDGRRDGGGPGSHAGARPVPDDRGGRHPRDGLCTAGRRPHRFLRRGPDRRGPPSGGVLSEPRAQPGQAVLGKDTLVIQRRFIRPGDCRDRFGPEPYCHERTALSRSWPNTKDQTPYLAIPRCNTRGGGRESGYRRKHGSEGPGLAPAIT</sequence>
<dbReference type="AlphaFoldDB" id="A0AA35WE93"/>
<dbReference type="Gene3D" id="3.40.50.300">
    <property type="entry name" value="P-loop containing nucleotide triphosphate hydrolases"/>
    <property type="match status" value="1"/>
</dbReference>
<feature type="region of interest" description="Disordered" evidence="2">
    <location>
        <begin position="295"/>
        <end position="338"/>
    </location>
</feature>
<accession>A0AA35WE93</accession>
<feature type="region of interest" description="Disordered" evidence="2">
    <location>
        <begin position="95"/>
        <end position="256"/>
    </location>
</feature>
<feature type="compositionally biased region" description="Basic and acidic residues" evidence="2">
    <location>
        <begin position="208"/>
        <end position="219"/>
    </location>
</feature>
<dbReference type="Proteomes" id="UP001174909">
    <property type="component" value="Unassembled WGS sequence"/>
</dbReference>
<dbReference type="InterPro" id="IPR003439">
    <property type="entry name" value="ABC_transporter-like_ATP-bd"/>
</dbReference>
<dbReference type="PANTHER" id="PTHR43023">
    <property type="entry name" value="PROTEIN TRIGALACTOSYLDIACYLGLYCEROL 3, CHLOROPLASTIC"/>
    <property type="match status" value="1"/>
</dbReference>
<dbReference type="EMBL" id="CASHTH010001325">
    <property type="protein sequence ID" value="CAI8014081.1"/>
    <property type="molecule type" value="Genomic_DNA"/>
</dbReference>
<dbReference type="GO" id="GO:0005524">
    <property type="term" value="F:ATP binding"/>
    <property type="evidence" value="ECO:0007669"/>
    <property type="project" value="UniProtKB-KW"/>
</dbReference>
<feature type="compositionally biased region" description="Basic and acidic residues" evidence="2">
    <location>
        <begin position="175"/>
        <end position="196"/>
    </location>
</feature>